<gene>
    <name evidence="1" type="ORF">MELLADRAFT_87323</name>
</gene>
<protein>
    <submittedName>
        <fullName evidence="1">Uncharacterized protein</fullName>
    </submittedName>
</protein>
<dbReference type="Proteomes" id="UP000001072">
    <property type="component" value="Unassembled WGS sequence"/>
</dbReference>
<evidence type="ECO:0000313" key="2">
    <source>
        <dbReference type="Proteomes" id="UP000001072"/>
    </source>
</evidence>
<dbReference type="EMBL" id="GL883109">
    <property type="protein sequence ID" value="EGG06171.1"/>
    <property type="molecule type" value="Genomic_DNA"/>
</dbReference>
<accession>F4RMU4</accession>
<dbReference type="HOGENOM" id="CLU_2197522_0_0_1"/>
<dbReference type="KEGG" id="mlr:MELLADRAFT_87323"/>
<keyword evidence="2" id="KW-1185">Reference proteome</keyword>
<reference evidence="2" key="1">
    <citation type="journal article" date="2011" name="Proc. Natl. Acad. Sci. U.S.A.">
        <title>Obligate biotrophy features unraveled by the genomic analysis of rust fungi.</title>
        <authorList>
            <person name="Duplessis S."/>
            <person name="Cuomo C.A."/>
            <person name="Lin Y.-C."/>
            <person name="Aerts A."/>
            <person name="Tisserant E."/>
            <person name="Veneault-Fourrey C."/>
            <person name="Joly D.L."/>
            <person name="Hacquard S."/>
            <person name="Amselem J."/>
            <person name="Cantarel B.L."/>
            <person name="Chiu R."/>
            <person name="Coutinho P.M."/>
            <person name="Feau N."/>
            <person name="Field M."/>
            <person name="Frey P."/>
            <person name="Gelhaye E."/>
            <person name="Goldberg J."/>
            <person name="Grabherr M.G."/>
            <person name="Kodira C.D."/>
            <person name="Kohler A."/>
            <person name="Kuees U."/>
            <person name="Lindquist E.A."/>
            <person name="Lucas S.M."/>
            <person name="Mago R."/>
            <person name="Mauceli E."/>
            <person name="Morin E."/>
            <person name="Murat C."/>
            <person name="Pangilinan J.L."/>
            <person name="Park R."/>
            <person name="Pearson M."/>
            <person name="Quesneville H."/>
            <person name="Rouhier N."/>
            <person name="Sakthikumar S."/>
            <person name="Salamov A.A."/>
            <person name="Schmutz J."/>
            <person name="Selles B."/>
            <person name="Shapiro H."/>
            <person name="Tanguay P."/>
            <person name="Tuskan G.A."/>
            <person name="Henrissat B."/>
            <person name="Van de Peer Y."/>
            <person name="Rouze P."/>
            <person name="Ellis J.G."/>
            <person name="Dodds P.N."/>
            <person name="Schein J.E."/>
            <person name="Zhong S."/>
            <person name="Hamelin R.C."/>
            <person name="Grigoriev I.V."/>
            <person name="Szabo L.J."/>
            <person name="Martin F."/>
        </authorList>
    </citation>
    <scope>NUCLEOTIDE SEQUENCE [LARGE SCALE GENOMIC DNA]</scope>
    <source>
        <strain evidence="2">98AG31 / pathotype 3-4-7</strain>
    </source>
</reference>
<dbReference type="InParanoid" id="F4RMU4"/>
<organism evidence="2">
    <name type="scientific">Melampsora larici-populina (strain 98AG31 / pathotype 3-4-7)</name>
    <name type="common">Poplar leaf rust fungus</name>
    <dbReference type="NCBI Taxonomy" id="747676"/>
    <lineage>
        <taxon>Eukaryota</taxon>
        <taxon>Fungi</taxon>
        <taxon>Dikarya</taxon>
        <taxon>Basidiomycota</taxon>
        <taxon>Pucciniomycotina</taxon>
        <taxon>Pucciniomycetes</taxon>
        <taxon>Pucciniales</taxon>
        <taxon>Melampsoraceae</taxon>
        <taxon>Melampsora</taxon>
    </lineage>
</organism>
<proteinExistence type="predicted"/>
<dbReference type="VEuPathDB" id="FungiDB:MELLADRAFT_87323"/>
<dbReference type="GeneID" id="18934471"/>
<dbReference type="AlphaFoldDB" id="F4RMU4"/>
<evidence type="ECO:0000313" key="1">
    <source>
        <dbReference type="EMBL" id="EGG06171.1"/>
    </source>
</evidence>
<name>F4RMU4_MELLP</name>
<dbReference type="RefSeq" id="XP_007410409.1">
    <property type="nucleotide sequence ID" value="XM_007410347.1"/>
</dbReference>
<sequence length="108" mass="12386">MRKSCEIMVNKLAGILLSLASRKRPTAAFQISMYQHFKSVVACCGILIDIYQLKPFLQKILQKKASCLCWVCVAEQDQQKFSFLCLCQSLPWHLKVSCIFNHQEDSTL</sequence>